<sequence>MDVSFSDQGCIGLHQFDKESCLTKLRTILNGCDTSGLIKRGGWLQDSCAVYRLLATKKDSPDPLFVQSTIKEMIGDFTCADTVDLTPGLAGTCTCFYSGLPSATATFRKPDGGCSKVTSSMNPKNNS</sequence>
<dbReference type="OrthoDB" id="1896086at2759"/>
<comment type="caution">
    <text evidence="1">The sequence shown here is derived from an EMBL/GenBank/DDBJ whole genome shotgun (WGS) entry which is preliminary data.</text>
</comment>
<organism evidence="1 2">
    <name type="scientific">Tothia fuscella</name>
    <dbReference type="NCBI Taxonomy" id="1048955"/>
    <lineage>
        <taxon>Eukaryota</taxon>
        <taxon>Fungi</taxon>
        <taxon>Dikarya</taxon>
        <taxon>Ascomycota</taxon>
        <taxon>Pezizomycotina</taxon>
        <taxon>Dothideomycetes</taxon>
        <taxon>Pleosporomycetidae</taxon>
        <taxon>Venturiales</taxon>
        <taxon>Cylindrosympodiaceae</taxon>
        <taxon>Tothia</taxon>
    </lineage>
</organism>
<protein>
    <submittedName>
        <fullName evidence="1">Uncharacterized protein</fullName>
    </submittedName>
</protein>
<keyword evidence="2" id="KW-1185">Reference proteome</keyword>
<dbReference type="EMBL" id="MU007134">
    <property type="protein sequence ID" value="KAF2417714.1"/>
    <property type="molecule type" value="Genomic_DNA"/>
</dbReference>
<evidence type="ECO:0000313" key="1">
    <source>
        <dbReference type="EMBL" id="KAF2417714.1"/>
    </source>
</evidence>
<proteinExistence type="predicted"/>
<gene>
    <name evidence="1" type="ORF">EJ08DRAFT_654442</name>
</gene>
<name>A0A9P4NEQ6_9PEZI</name>
<accession>A0A9P4NEQ6</accession>
<reference evidence="1" key="1">
    <citation type="journal article" date="2020" name="Stud. Mycol.">
        <title>101 Dothideomycetes genomes: a test case for predicting lifestyles and emergence of pathogens.</title>
        <authorList>
            <person name="Haridas S."/>
            <person name="Albert R."/>
            <person name="Binder M."/>
            <person name="Bloem J."/>
            <person name="Labutti K."/>
            <person name="Salamov A."/>
            <person name="Andreopoulos B."/>
            <person name="Baker S."/>
            <person name="Barry K."/>
            <person name="Bills G."/>
            <person name="Bluhm B."/>
            <person name="Cannon C."/>
            <person name="Castanera R."/>
            <person name="Culley D."/>
            <person name="Daum C."/>
            <person name="Ezra D."/>
            <person name="Gonzalez J."/>
            <person name="Henrissat B."/>
            <person name="Kuo A."/>
            <person name="Liang C."/>
            <person name="Lipzen A."/>
            <person name="Lutzoni F."/>
            <person name="Magnuson J."/>
            <person name="Mondo S."/>
            <person name="Nolan M."/>
            <person name="Ohm R."/>
            <person name="Pangilinan J."/>
            <person name="Park H.-J."/>
            <person name="Ramirez L."/>
            <person name="Alfaro M."/>
            <person name="Sun H."/>
            <person name="Tritt A."/>
            <person name="Yoshinaga Y."/>
            <person name="Zwiers L.-H."/>
            <person name="Turgeon B."/>
            <person name="Goodwin S."/>
            <person name="Spatafora J."/>
            <person name="Crous P."/>
            <person name="Grigoriev I."/>
        </authorList>
    </citation>
    <scope>NUCLEOTIDE SEQUENCE</scope>
    <source>
        <strain evidence="1">CBS 130266</strain>
    </source>
</reference>
<evidence type="ECO:0000313" key="2">
    <source>
        <dbReference type="Proteomes" id="UP000800235"/>
    </source>
</evidence>
<dbReference type="AlphaFoldDB" id="A0A9P4NEQ6"/>
<dbReference type="Proteomes" id="UP000800235">
    <property type="component" value="Unassembled WGS sequence"/>
</dbReference>